<dbReference type="InterPro" id="IPR024185">
    <property type="entry name" value="FTHF_cligase-like_sf"/>
</dbReference>
<keyword evidence="5" id="KW-0479">Metal-binding</keyword>
<reference evidence="6 7" key="1">
    <citation type="submission" date="2020-08" db="EMBL/GenBank/DDBJ databases">
        <title>Genomic Encyclopedia of Type Strains, Phase IV (KMG-IV): sequencing the most valuable type-strain genomes for metagenomic binning, comparative biology and taxonomic classification.</title>
        <authorList>
            <person name="Goeker M."/>
        </authorList>
    </citation>
    <scope>NUCLEOTIDE SEQUENCE [LARGE SCALE GENOMIC DNA]</scope>
    <source>
        <strain evidence="6 7">DSM 22975</strain>
    </source>
</reference>
<dbReference type="RefSeq" id="WP_188027038.1">
    <property type="nucleotide sequence ID" value="NZ_JACHGR010000007.1"/>
</dbReference>
<accession>A0A841GI18</accession>
<dbReference type="GO" id="GO:0005524">
    <property type="term" value="F:ATP binding"/>
    <property type="evidence" value="ECO:0007669"/>
    <property type="project" value="UniProtKB-KW"/>
</dbReference>
<dbReference type="Pfam" id="PF01812">
    <property type="entry name" value="5-FTHF_cyc-lig"/>
    <property type="match status" value="1"/>
</dbReference>
<evidence type="ECO:0000256" key="2">
    <source>
        <dbReference type="ARBA" id="ARBA00022741"/>
    </source>
</evidence>
<dbReference type="Gene3D" id="3.40.50.10420">
    <property type="entry name" value="NagB/RpiA/CoA transferase-like"/>
    <property type="match status" value="1"/>
</dbReference>
<dbReference type="NCBIfam" id="TIGR02727">
    <property type="entry name" value="MTHFS_bact"/>
    <property type="match status" value="1"/>
</dbReference>
<evidence type="ECO:0000256" key="1">
    <source>
        <dbReference type="ARBA" id="ARBA00010638"/>
    </source>
</evidence>
<dbReference type="Proteomes" id="UP000585721">
    <property type="component" value="Unassembled WGS sequence"/>
</dbReference>
<gene>
    <name evidence="6" type="ORF">HNR75_002248</name>
</gene>
<feature type="binding site" evidence="4">
    <location>
        <position position="57"/>
    </location>
    <ligand>
        <name>substrate</name>
    </ligand>
</feature>
<keyword evidence="2 4" id="KW-0547">Nucleotide-binding</keyword>
<comment type="catalytic activity">
    <reaction evidence="5">
        <text>(6S)-5-formyl-5,6,7,8-tetrahydrofolate + ATP = (6R)-5,10-methenyltetrahydrofolate + ADP + phosphate</text>
        <dbReference type="Rhea" id="RHEA:10488"/>
        <dbReference type="ChEBI" id="CHEBI:30616"/>
        <dbReference type="ChEBI" id="CHEBI:43474"/>
        <dbReference type="ChEBI" id="CHEBI:57455"/>
        <dbReference type="ChEBI" id="CHEBI:57457"/>
        <dbReference type="ChEBI" id="CHEBI:456216"/>
        <dbReference type="EC" id="6.3.3.2"/>
    </reaction>
</comment>
<dbReference type="InterPro" id="IPR037171">
    <property type="entry name" value="NagB/RpiA_transferase-like"/>
</dbReference>
<dbReference type="SUPFAM" id="SSF100950">
    <property type="entry name" value="NagB/RpiA/CoA transferase-like"/>
    <property type="match status" value="1"/>
</dbReference>
<keyword evidence="7" id="KW-1185">Reference proteome</keyword>
<organism evidence="6 7">
    <name type="scientific">Tolumonas osonensis</name>
    <dbReference type="NCBI Taxonomy" id="675874"/>
    <lineage>
        <taxon>Bacteria</taxon>
        <taxon>Pseudomonadati</taxon>
        <taxon>Pseudomonadota</taxon>
        <taxon>Gammaproteobacteria</taxon>
        <taxon>Aeromonadales</taxon>
        <taxon>Aeromonadaceae</taxon>
        <taxon>Tolumonas</taxon>
    </lineage>
</organism>
<dbReference type="EMBL" id="JACHGR010000007">
    <property type="protein sequence ID" value="MBB6056316.1"/>
    <property type="molecule type" value="Genomic_DNA"/>
</dbReference>
<dbReference type="AlphaFoldDB" id="A0A841GI18"/>
<protein>
    <recommendedName>
        <fullName evidence="5">5-formyltetrahydrofolate cyclo-ligase</fullName>
        <ecNumber evidence="5">6.3.3.2</ecNumber>
    </recommendedName>
</protein>
<dbReference type="PIRSF" id="PIRSF006806">
    <property type="entry name" value="FTHF_cligase"/>
    <property type="match status" value="1"/>
</dbReference>
<proteinExistence type="inferred from homology"/>
<name>A0A841GI18_9GAMM</name>
<evidence type="ECO:0000256" key="4">
    <source>
        <dbReference type="PIRSR" id="PIRSR006806-1"/>
    </source>
</evidence>
<evidence type="ECO:0000313" key="6">
    <source>
        <dbReference type="EMBL" id="MBB6056316.1"/>
    </source>
</evidence>
<dbReference type="EC" id="6.3.3.2" evidence="5"/>
<evidence type="ECO:0000256" key="3">
    <source>
        <dbReference type="ARBA" id="ARBA00022840"/>
    </source>
</evidence>
<dbReference type="GO" id="GO:0009396">
    <property type="term" value="P:folic acid-containing compound biosynthetic process"/>
    <property type="evidence" value="ECO:0007669"/>
    <property type="project" value="TreeGrafter"/>
</dbReference>
<dbReference type="GO" id="GO:0046872">
    <property type="term" value="F:metal ion binding"/>
    <property type="evidence" value="ECO:0007669"/>
    <property type="project" value="UniProtKB-KW"/>
</dbReference>
<dbReference type="GO" id="GO:0035999">
    <property type="term" value="P:tetrahydrofolate interconversion"/>
    <property type="evidence" value="ECO:0007669"/>
    <property type="project" value="TreeGrafter"/>
</dbReference>
<dbReference type="PANTHER" id="PTHR23407">
    <property type="entry name" value="ATPASE INHIBITOR/5-FORMYLTETRAHYDROFOLATE CYCLO-LIGASE"/>
    <property type="match status" value="1"/>
</dbReference>
<comment type="similarity">
    <text evidence="1 5">Belongs to the 5-formyltetrahydrofolate cyclo-ligase family.</text>
</comment>
<keyword evidence="3 4" id="KW-0067">ATP-binding</keyword>
<dbReference type="PANTHER" id="PTHR23407:SF1">
    <property type="entry name" value="5-FORMYLTETRAHYDROFOLATE CYCLO-LIGASE"/>
    <property type="match status" value="1"/>
</dbReference>
<feature type="binding site" evidence="4">
    <location>
        <begin position="137"/>
        <end position="145"/>
    </location>
    <ligand>
        <name>ATP</name>
        <dbReference type="ChEBI" id="CHEBI:30616"/>
    </ligand>
</feature>
<keyword evidence="5" id="KW-0460">Magnesium</keyword>
<dbReference type="InterPro" id="IPR002698">
    <property type="entry name" value="FTHF_cligase"/>
</dbReference>
<evidence type="ECO:0000256" key="5">
    <source>
        <dbReference type="RuleBase" id="RU361279"/>
    </source>
</evidence>
<keyword evidence="6" id="KW-0436">Ligase</keyword>
<comment type="caution">
    <text evidence="6">The sequence shown here is derived from an EMBL/GenBank/DDBJ whole genome shotgun (WGS) entry which is preliminary data.</text>
</comment>
<dbReference type="GO" id="GO:0030272">
    <property type="term" value="F:5-formyltetrahydrofolate cyclo-ligase activity"/>
    <property type="evidence" value="ECO:0007669"/>
    <property type="project" value="UniProtKB-EC"/>
</dbReference>
<evidence type="ECO:0000313" key="7">
    <source>
        <dbReference type="Proteomes" id="UP000585721"/>
    </source>
</evidence>
<comment type="cofactor">
    <cofactor evidence="5">
        <name>Mg(2+)</name>
        <dbReference type="ChEBI" id="CHEBI:18420"/>
    </cofactor>
</comment>
<sequence length="195" mass="22593">MTLIDRDFLRTTVRTRRRELSSQAQQHASRQLVTHVVPFLQKHQARCISLYLACDGELDTQPLIEWCWQNEIKVCLPVLHPFHEGHLLFLSYTPETNMLLNRFRIPEPEMNTSNIVPKHEIDIIFTPLVAFDAEGNRLGMGGGFYDRTLENWQHSGRPFPVGLAHDCQQVEAIPTEIWDIPLPALITPSRCWQWA</sequence>
<feature type="binding site" evidence="4">
    <location>
        <position position="52"/>
    </location>
    <ligand>
        <name>substrate</name>
    </ligand>
</feature>